<evidence type="ECO:0000256" key="1">
    <source>
        <dbReference type="ARBA" id="ARBA00004123"/>
    </source>
</evidence>
<evidence type="ECO:0000256" key="3">
    <source>
        <dbReference type="ARBA" id="ARBA00023015"/>
    </source>
</evidence>
<dbReference type="STRING" id="7238.B4HXP3"/>
<name>B4HXP3_DROSE</name>
<evidence type="ECO:0000313" key="9">
    <source>
        <dbReference type="Proteomes" id="UP000001292"/>
    </source>
</evidence>
<keyword evidence="5" id="KW-0539">Nucleus</keyword>
<dbReference type="GO" id="GO:0005730">
    <property type="term" value="C:nucleolus"/>
    <property type="evidence" value="ECO:0007669"/>
    <property type="project" value="EnsemblMetazoa"/>
</dbReference>
<proteinExistence type="inferred from homology"/>
<dbReference type="GO" id="GO:0006352">
    <property type="term" value="P:DNA-templated transcription initiation"/>
    <property type="evidence" value="ECO:0007669"/>
    <property type="project" value="InterPro"/>
</dbReference>
<dbReference type="InterPro" id="IPR007900">
    <property type="entry name" value="TAF4_C"/>
</dbReference>
<accession>B4HXP3</accession>
<evidence type="ECO:0000256" key="6">
    <source>
        <dbReference type="SAM" id="MobiDB-lite"/>
    </source>
</evidence>
<dbReference type="PhylomeDB" id="B4HXP3"/>
<evidence type="ECO:0000259" key="7">
    <source>
        <dbReference type="Pfam" id="PF05236"/>
    </source>
</evidence>
<dbReference type="EMBL" id="CH480818">
    <property type="protein sequence ID" value="EDW51823.1"/>
    <property type="molecule type" value="Genomic_DNA"/>
</dbReference>
<keyword evidence="9" id="KW-1185">Reference proteome</keyword>
<dbReference type="OMA" id="TMMFLND"/>
<dbReference type="GO" id="GO:0007283">
    <property type="term" value="P:spermatogenesis"/>
    <property type="evidence" value="ECO:0007669"/>
    <property type="project" value="EnsemblMetazoa"/>
</dbReference>
<keyword evidence="4" id="KW-0804">Transcription</keyword>
<comment type="subcellular location">
    <subcellularLocation>
        <location evidence="1">Nucleus</location>
    </subcellularLocation>
</comment>
<dbReference type="GO" id="GO:0010468">
    <property type="term" value="P:regulation of gene expression"/>
    <property type="evidence" value="ECO:0007669"/>
    <property type="project" value="EnsemblMetazoa"/>
</dbReference>
<keyword evidence="3" id="KW-0805">Transcription regulation</keyword>
<evidence type="ECO:0000256" key="4">
    <source>
        <dbReference type="ARBA" id="ARBA00023163"/>
    </source>
</evidence>
<feature type="region of interest" description="Disordered" evidence="6">
    <location>
        <begin position="190"/>
        <end position="213"/>
    </location>
</feature>
<comment type="similarity">
    <text evidence="2">Belongs to the TAF4 family.</text>
</comment>
<dbReference type="GO" id="GO:0005669">
    <property type="term" value="C:transcription factor TFIID complex"/>
    <property type="evidence" value="ECO:0007669"/>
    <property type="project" value="InterPro"/>
</dbReference>
<dbReference type="AlphaFoldDB" id="B4HXP3"/>
<evidence type="ECO:0000256" key="2">
    <source>
        <dbReference type="ARBA" id="ARBA00006178"/>
    </source>
</evidence>
<protein>
    <submittedName>
        <fullName evidence="8">GM14423</fullName>
    </submittedName>
</protein>
<dbReference type="GO" id="GO:0046982">
    <property type="term" value="F:protein heterodimerization activity"/>
    <property type="evidence" value="ECO:0007669"/>
    <property type="project" value="EnsemblMetazoa"/>
</dbReference>
<dbReference type="GO" id="GO:0001673">
    <property type="term" value="C:male germ cell nucleus"/>
    <property type="evidence" value="ECO:0007669"/>
    <property type="project" value="EnsemblMetazoa"/>
</dbReference>
<dbReference type="Pfam" id="PF05236">
    <property type="entry name" value="TAF4"/>
    <property type="match status" value="1"/>
</dbReference>
<dbReference type="HOGENOM" id="CLU_1134582_0_0_1"/>
<organism evidence="9">
    <name type="scientific">Drosophila sechellia</name>
    <name type="common">Fruit fly</name>
    <dbReference type="NCBI Taxonomy" id="7238"/>
    <lineage>
        <taxon>Eukaryota</taxon>
        <taxon>Metazoa</taxon>
        <taxon>Ecdysozoa</taxon>
        <taxon>Arthropoda</taxon>
        <taxon>Hexapoda</taxon>
        <taxon>Insecta</taxon>
        <taxon>Pterygota</taxon>
        <taxon>Neoptera</taxon>
        <taxon>Endopterygota</taxon>
        <taxon>Diptera</taxon>
        <taxon>Brachycera</taxon>
        <taxon>Muscomorpha</taxon>
        <taxon>Ephydroidea</taxon>
        <taxon>Drosophilidae</taxon>
        <taxon>Drosophila</taxon>
        <taxon>Sophophora</taxon>
    </lineage>
</organism>
<evidence type="ECO:0000256" key="5">
    <source>
        <dbReference type="ARBA" id="ARBA00023242"/>
    </source>
</evidence>
<sequence length="259" mass="29564">MIFRARSSVVHGNVRDTATGVVPIQSYAGQLLIVNDLILPDAGSQDASKAKVSMKKNQRASFFDRNSIYKKIMKHLSQGNQADDINISEQEWLLDAFLAALETYMKHVVKKTIELCEHRTSYHLHNDQRCVMKNDMRVTMMFLNDLEMADYGSSDDETGFYRKRRAENIDEERKVARLESVNDTALLAIGGRKRPAEQPAPDGAPSGSKVGKVPCAPIQRTLAPRFKHMNIRDVLQFMEEDRRYARSNMLFEAYLKYKS</sequence>
<dbReference type="Proteomes" id="UP000001292">
    <property type="component" value="Unassembled WGS sequence"/>
</dbReference>
<reference evidence="8 9" key="1">
    <citation type="journal article" date="2007" name="Nature">
        <title>Evolution of genes and genomes on the Drosophila phylogeny.</title>
        <authorList>
            <consortium name="Drosophila 12 Genomes Consortium"/>
            <person name="Clark A.G."/>
            <person name="Eisen M.B."/>
            <person name="Smith D.R."/>
            <person name="Bergman C.M."/>
            <person name="Oliver B."/>
            <person name="Markow T.A."/>
            <person name="Kaufman T.C."/>
            <person name="Kellis M."/>
            <person name="Gelbart W."/>
            <person name="Iyer V.N."/>
            <person name="Pollard D.A."/>
            <person name="Sackton T.B."/>
            <person name="Larracuente A.M."/>
            <person name="Singh N.D."/>
            <person name="Abad J.P."/>
            <person name="Abt D.N."/>
            <person name="Adryan B."/>
            <person name="Aguade M."/>
            <person name="Akashi H."/>
            <person name="Anderson W.W."/>
            <person name="Aquadro C.F."/>
            <person name="Ardell D.H."/>
            <person name="Arguello R."/>
            <person name="Artieri C.G."/>
            <person name="Barbash D.A."/>
            <person name="Barker D."/>
            <person name="Barsanti P."/>
            <person name="Batterham P."/>
            <person name="Batzoglou S."/>
            <person name="Begun D."/>
            <person name="Bhutkar A."/>
            <person name="Blanco E."/>
            <person name="Bosak S.A."/>
            <person name="Bradley R.K."/>
            <person name="Brand A.D."/>
            <person name="Brent M.R."/>
            <person name="Brooks A.N."/>
            <person name="Brown R.H."/>
            <person name="Butlin R.K."/>
            <person name="Caggese C."/>
            <person name="Calvi B.R."/>
            <person name="Bernardo de Carvalho A."/>
            <person name="Caspi A."/>
            <person name="Castrezana S."/>
            <person name="Celniker S.E."/>
            <person name="Chang J.L."/>
            <person name="Chapple C."/>
            <person name="Chatterji S."/>
            <person name="Chinwalla A."/>
            <person name="Civetta A."/>
            <person name="Clifton S.W."/>
            <person name="Comeron J.M."/>
            <person name="Costello J.C."/>
            <person name="Coyne J.A."/>
            <person name="Daub J."/>
            <person name="David R.G."/>
            <person name="Delcher A.L."/>
            <person name="Delehaunty K."/>
            <person name="Do C.B."/>
            <person name="Ebling H."/>
            <person name="Edwards K."/>
            <person name="Eickbush T."/>
            <person name="Evans J.D."/>
            <person name="Filipski A."/>
            <person name="Findeiss S."/>
            <person name="Freyhult E."/>
            <person name="Fulton L."/>
            <person name="Fulton R."/>
            <person name="Garcia A.C."/>
            <person name="Gardiner A."/>
            <person name="Garfield D.A."/>
            <person name="Garvin B.E."/>
            <person name="Gibson G."/>
            <person name="Gilbert D."/>
            <person name="Gnerre S."/>
            <person name="Godfrey J."/>
            <person name="Good R."/>
            <person name="Gotea V."/>
            <person name="Gravely B."/>
            <person name="Greenberg A.J."/>
            <person name="Griffiths-Jones S."/>
            <person name="Gross S."/>
            <person name="Guigo R."/>
            <person name="Gustafson E.A."/>
            <person name="Haerty W."/>
            <person name="Hahn M.W."/>
            <person name="Halligan D.L."/>
            <person name="Halpern A.L."/>
            <person name="Halter G.M."/>
            <person name="Han M.V."/>
            <person name="Heger A."/>
            <person name="Hillier L."/>
            <person name="Hinrichs A.S."/>
            <person name="Holmes I."/>
            <person name="Hoskins R.A."/>
            <person name="Hubisz M.J."/>
            <person name="Hultmark D."/>
            <person name="Huntley M.A."/>
            <person name="Jaffe D.B."/>
            <person name="Jagadeeshan S."/>
            <person name="Jeck W.R."/>
            <person name="Johnson J."/>
            <person name="Jones C.D."/>
            <person name="Jordan W.C."/>
            <person name="Karpen G.H."/>
            <person name="Kataoka E."/>
            <person name="Keightley P.D."/>
            <person name="Kheradpour P."/>
            <person name="Kirkness E.F."/>
            <person name="Koerich L.B."/>
            <person name="Kristiansen K."/>
            <person name="Kudrna D."/>
            <person name="Kulathinal R.J."/>
            <person name="Kumar S."/>
            <person name="Kwok R."/>
            <person name="Lander E."/>
            <person name="Langley C.H."/>
            <person name="Lapoint R."/>
            <person name="Lazzaro B.P."/>
            <person name="Lee S.J."/>
            <person name="Levesque L."/>
            <person name="Li R."/>
            <person name="Lin C.F."/>
            <person name="Lin M.F."/>
            <person name="Lindblad-Toh K."/>
            <person name="Llopart A."/>
            <person name="Long M."/>
            <person name="Low L."/>
            <person name="Lozovsky E."/>
            <person name="Lu J."/>
            <person name="Luo M."/>
            <person name="Machado C.A."/>
            <person name="Makalowski W."/>
            <person name="Marzo M."/>
            <person name="Matsuda M."/>
            <person name="Matzkin L."/>
            <person name="McAllister B."/>
            <person name="McBride C.S."/>
            <person name="McKernan B."/>
            <person name="McKernan K."/>
            <person name="Mendez-Lago M."/>
            <person name="Minx P."/>
            <person name="Mollenhauer M.U."/>
            <person name="Montooth K."/>
            <person name="Mount S.M."/>
            <person name="Mu X."/>
            <person name="Myers E."/>
            <person name="Negre B."/>
            <person name="Newfeld S."/>
            <person name="Nielsen R."/>
            <person name="Noor M.A."/>
            <person name="O'Grady P."/>
            <person name="Pachter L."/>
            <person name="Papaceit M."/>
            <person name="Parisi M.J."/>
            <person name="Parisi M."/>
            <person name="Parts L."/>
            <person name="Pedersen J.S."/>
            <person name="Pesole G."/>
            <person name="Phillippy A.M."/>
            <person name="Ponting C.P."/>
            <person name="Pop M."/>
            <person name="Porcelli D."/>
            <person name="Powell J.R."/>
            <person name="Prohaska S."/>
            <person name="Pruitt K."/>
            <person name="Puig M."/>
            <person name="Quesneville H."/>
            <person name="Ram K.R."/>
            <person name="Rand D."/>
            <person name="Rasmussen M.D."/>
            <person name="Reed L.K."/>
            <person name="Reenan R."/>
            <person name="Reily A."/>
            <person name="Remington K.A."/>
            <person name="Rieger T.T."/>
            <person name="Ritchie M.G."/>
            <person name="Robin C."/>
            <person name="Rogers Y.H."/>
            <person name="Rohde C."/>
            <person name="Rozas J."/>
            <person name="Rubenfield M.J."/>
            <person name="Ruiz A."/>
            <person name="Russo S."/>
            <person name="Salzberg S.L."/>
            <person name="Sanchez-Gracia A."/>
            <person name="Saranga D.J."/>
            <person name="Sato H."/>
            <person name="Schaeffer S.W."/>
            <person name="Schatz M.C."/>
            <person name="Schlenke T."/>
            <person name="Schwartz R."/>
            <person name="Segarra C."/>
            <person name="Singh R.S."/>
            <person name="Sirot L."/>
            <person name="Sirota M."/>
            <person name="Sisneros N.B."/>
            <person name="Smith C.D."/>
            <person name="Smith T.F."/>
            <person name="Spieth J."/>
            <person name="Stage D.E."/>
            <person name="Stark A."/>
            <person name="Stephan W."/>
            <person name="Strausberg R.L."/>
            <person name="Strempel S."/>
            <person name="Sturgill D."/>
            <person name="Sutton G."/>
            <person name="Sutton G.G."/>
            <person name="Tao W."/>
            <person name="Teichmann S."/>
            <person name="Tobari Y.N."/>
            <person name="Tomimura Y."/>
            <person name="Tsolas J.M."/>
            <person name="Valente V.L."/>
            <person name="Venter E."/>
            <person name="Venter J.C."/>
            <person name="Vicario S."/>
            <person name="Vieira F.G."/>
            <person name="Vilella A.J."/>
            <person name="Villasante A."/>
            <person name="Walenz B."/>
            <person name="Wang J."/>
            <person name="Wasserman M."/>
            <person name="Watts T."/>
            <person name="Wilson D."/>
            <person name="Wilson R.K."/>
            <person name="Wing R.A."/>
            <person name="Wolfner M.F."/>
            <person name="Wong A."/>
            <person name="Wong G.K."/>
            <person name="Wu C.I."/>
            <person name="Wu G."/>
            <person name="Yamamoto D."/>
            <person name="Yang H.P."/>
            <person name="Yang S.P."/>
            <person name="Yorke J.A."/>
            <person name="Yoshida K."/>
            <person name="Zdobnov E."/>
            <person name="Zhang P."/>
            <person name="Zhang Y."/>
            <person name="Zimin A.V."/>
            <person name="Baldwin J."/>
            <person name="Abdouelleil A."/>
            <person name="Abdulkadir J."/>
            <person name="Abebe A."/>
            <person name="Abera B."/>
            <person name="Abreu J."/>
            <person name="Acer S.C."/>
            <person name="Aftuck L."/>
            <person name="Alexander A."/>
            <person name="An P."/>
            <person name="Anderson E."/>
            <person name="Anderson S."/>
            <person name="Arachi H."/>
            <person name="Azer M."/>
            <person name="Bachantsang P."/>
            <person name="Barry A."/>
            <person name="Bayul T."/>
            <person name="Berlin A."/>
            <person name="Bessette D."/>
            <person name="Bloom T."/>
            <person name="Blye J."/>
            <person name="Boguslavskiy L."/>
            <person name="Bonnet C."/>
            <person name="Boukhgalter B."/>
            <person name="Bourzgui I."/>
            <person name="Brown A."/>
            <person name="Cahill P."/>
            <person name="Channer S."/>
            <person name="Cheshatsang Y."/>
            <person name="Chuda L."/>
            <person name="Citroen M."/>
            <person name="Collymore A."/>
            <person name="Cooke P."/>
            <person name="Costello M."/>
            <person name="D'Aco K."/>
            <person name="Daza R."/>
            <person name="De Haan G."/>
            <person name="DeGray S."/>
            <person name="DeMaso C."/>
            <person name="Dhargay N."/>
            <person name="Dooley K."/>
            <person name="Dooley E."/>
            <person name="Doricent M."/>
            <person name="Dorje P."/>
            <person name="Dorjee K."/>
            <person name="Dupes A."/>
            <person name="Elong R."/>
            <person name="Falk J."/>
            <person name="Farina A."/>
            <person name="Faro S."/>
            <person name="Ferguson D."/>
            <person name="Fisher S."/>
            <person name="Foley C.D."/>
            <person name="Franke A."/>
            <person name="Friedrich D."/>
            <person name="Gadbois L."/>
            <person name="Gearin G."/>
            <person name="Gearin C.R."/>
            <person name="Giannoukos G."/>
            <person name="Goode T."/>
            <person name="Graham J."/>
            <person name="Grandbois E."/>
            <person name="Grewal S."/>
            <person name="Gyaltsen K."/>
            <person name="Hafez N."/>
            <person name="Hagos B."/>
            <person name="Hall J."/>
            <person name="Henson C."/>
            <person name="Hollinger A."/>
            <person name="Honan T."/>
            <person name="Huard M.D."/>
            <person name="Hughes L."/>
            <person name="Hurhula B."/>
            <person name="Husby M.E."/>
            <person name="Kamat A."/>
            <person name="Kanga B."/>
            <person name="Kashin S."/>
            <person name="Khazanovich D."/>
            <person name="Kisner P."/>
            <person name="Lance K."/>
            <person name="Lara M."/>
            <person name="Lee W."/>
            <person name="Lennon N."/>
            <person name="Letendre F."/>
            <person name="LeVine R."/>
            <person name="Lipovsky A."/>
            <person name="Liu X."/>
            <person name="Liu J."/>
            <person name="Liu S."/>
            <person name="Lokyitsang T."/>
            <person name="Lokyitsang Y."/>
            <person name="Lubonja R."/>
            <person name="Lui A."/>
            <person name="MacDonald P."/>
            <person name="Magnisalis V."/>
            <person name="Maru K."/>
            <person name="Matthews C."/>
            <person name="McCusker W."/>
            <person name="McDonough S."/>
            <person name="Mehta T."/>
            <person name="Meldrim J."/>
            <person name="Meneus L."/>
            <person name="Mihai O."/>
            <person name="Mihalev A."/>
            <person name="Mihova T."/>
            <person name="Mittelman R."/>
            <person name="Mlenga V."/>
            <person name="Montmayeur A."/>
            <person name="Mulrain L."/>
            <person name="Navidi A."/>
            <person name="Naylor J."/>
            <person name="Negash T."/>
            <person name="Nguyen T."/>
            <person name="Nguyen N."/>
            <person name="Nicol R."/>
            <person name="Norbu C."/>
            <person name="Norbu N."/>
            <person name="Novod N."/>
            <person name="O'Neill B."/>
            <person name="Osman S."/>
            <person name="Markiewicz E."/>
            <person name="Oyono O.L."/>
            <person name="Patti C."/>
            <person name="Phunkhang P."/>
            <person name="Pierre F."/>
            <person name="Priest M."/>
            <person name="Raghuraman S."/>
            <person name="Rege F."/>
            <person name="Reyes R."/>
            <person name="Rise C."/>
            <person name="Rogov P."/>
            <person name="Ross K."/>
            <person name="Ryan E."/>
            <person name="Settipalli S."/>
            <person name="Shea T."/>
            <person name="Sherpa N."/>
            <person name="Shi L."/>
            <person name="Shih D."/>
            <person name="Sparrow T."/>
            <person name="Spaulding J."/>
            <person name="Stalker J."/>
            <person name="Stange-Thomann N."/>
            <person name="Stavropoulos S."/>
            <person name="Stone C."/>
            <person name="Strader C."/>
            <person name="Tesfaye S."/>
            <person name="Thomson T."/>
            <person name="Thoulutsang Y."/>
            <person name="Thoulutsang D."/>
            <person name="Topham K."/>
            <person name="Topping I."/>
            <person name="Tsamla T."/>
            <person name="Vassiliev H."/>
            <person name="Vo A."/>
            <person name="Wangchuk T."/>
            <person name="Wangdi T."/>
            <person name="Weiand M."/>
            <person name="Wilkinson J."/>
            <person name="Wilson A."/>
            <person name="Yadav S."/>
            <person name="Young G."/>
            <person name="Yu Q."/>
            <person name="Zembek L."/>
            <person name="Zhong D."/>
            <person name="Zimmer A."/>
            <person name="Zwirko Z."/>
            <person name="Jaffe D.B."/>
            <person name="Alvarez P."/>
            <person name="Brockman W."/>
            <person name="Butler J."/>
            <person name="Chin C."/>
            <person name="Gnerre S."/>
            <person name="Grabherr M."/>
            <person name="Kleber M."/>
            <person name="Mauceli E."/>
            <person name="MacCallum I."/>
        </authorList>
    </citation>
    <scope>NUCLEOTIDE SEQUENCE [LARGE SCALE GENOMIC DNA]</scope>
    <source>
        <strain evidence="9">Rob3c / Tucson 14021-0248.25</strain>
    </source>
</reference>
<feature type="domain" description="Transcription initiation factor TFIID component TAF4 C-terminal" evidence="7">
    <location>
        <begin position="53"/>
        <end position="252"/>
    </location>
</feature>
<gene>
    <name evidence="8" type="primary">Dsec\GM14423</name>
    <name evidence="8" type="ORF">Dsec_GM14423</name>
</gene>
<evidence type="ECO:0000313" key="8">
    <source>
        <dbReference type="EMBL" id="EDW51823.1"/>
    </source>
</evidence>